<feature type="transmembrane region" description="Helical" evidence="2">
    <location>
        <begin position="58"/>
        <end position="87"/>
    </location>
</feature>
<accession>A0A830I008</accession>
<dbReference type="GO" id="GO:0008234">
    <property type="term" value="F:cysteine-type peptidase activity"/>
    <property type="evidence" value="ECO:0007669"/>
    <property type="project" value="InterPro"/>
</dbReference>
<proteinExistence type="predicted"/>
<keyword evidence="2" id="KW-0472">Membrane</keyword>
<feature type="compositionally biased region" description="Polar residues" evidence="1">
    <location>
        <begin position="485"/>
        <end position="500"/>
    </location>
</feature>
<organism evidence="4 5">
    <name type="scientific">Pycnococcus provasolii</name>
    <dbReference type="NCBI Taxonomy" id="41880"/>
    <lineage>
        <taxon>Eukaryota</taxon>
        <taxon>Viridiplantae</taxon>
        <taxon>Chlorophyta</taxon>
        <taxon>Pseudoscourfieldiophyceae</taxon>
        <taxon>Pseudoscourfieldiales</taxon>
        <taxon>Pycnococcaceae</taxon>
        <taxon>Pycnococcus</taxon>
    </lineage>
</organism>
<feature type="region of interest" description="Disordered" evidence="1">
    <location>
        <begin position="663"/>
        <end position="710"/>
    </location>
</feature>
<feature type="compositionally biased region" description="Polar residues" evidence="1">
    <location>
        <begin position="698"/>
        <end position="710"/>
    </location>
</feature>
<feature type="region of interest" description="Disordered" evidence="1">
    <location>
        <begin position="468"/>
        <end position="501"/>
    </location>
</feature>
<sequence length="710" mass="74118">MACERGGEAVRVSAALTRVACCGLGWVRAQPRRVGSRASLSTRAAFKSRLSISGSSRVGVGVGVGVGFRSFVLVLVFMLVFMMVVLISISGVDASPGTGGVSGSSSSSSSSHSSSSRSSLKVAYASALKASKKASRLSRIQFAASQVVEISTKSAAHTMDDDNGEPHSAAFFTSEGAGTSSDLFRKWAMPMQRAHVNVNTAVLSEEEEQQTTPPHMPAPPAHFDARIRWPECIGTSVPQGACAASWALAASESLADRACIANDDGLANARRRVLSAESLLTCHRRSLGCALGGDVAWAWQLLEASGAPGAACLPYTSGKVPTHDVQRSLTSTVLARRGRRHRTSTASDACTRFLSEGAAGTTPDTSGCAPQIAAPGSYAAFRRALHDALRTPEKDAHARVIASSVANDGPVDATLALYDDLDVAFRACEANATTPCGVYAGPGEDATYLGVVAVSIVGYGNAPWHVSPPKHHKQGAAAASHNETKNATNTQDEGNATQNDGRLGLHTSYLELAKKRITELAVERDARAEAEYPLPPPSAYASSTMRTSHFGSNRHTKEMAEAAMKYSREHPPALSATSRIRARQMDAELPMNVDRLLAGHARADDLASAGAVLGGAPFWLVRHYWGARVGLPGGHLVVPMFDTKLRLEASAGAGLPTFAAPQSSQQASMAAPGLPTFAPQSSSQQVAMAAPGEGDSDSCPSSAAAQMDST</sequence>
<comment type="caution">
    <text evidence="4">The sequence shown here is derived from an EMBL/GenBank/DDBJ whole genome shotgun (WGS) entry which is preliminary data.</text>
</comment>
<name>A0A830I008_9CHLO</name>
<dbReference type="GO" id="GO:0006508">
    <property type="term" value="P:proteolysis"/>
    <property type="evidence" value="ECO:0007669"/>
    <property type="project" value="InterPro"/>
</dbReference>
<evidence type="ECO:0000313" key="4">
    <source>
        <dbReference type="EMBL" id="GHP12558.1"/>
    </source>
</evidence>
<feature type="region of interest" description="Disordered" evidence="1">
    <location>
        <begin position="96"/>
        <end position="115"/>
    </location>
</feature>
<keyword evidence="2" id="KW-1133">Transmembrane helix</keyword>
<protein>
    <recommendedName>
        <fullName evidence="3">Peptidase C1A papain C-terminal domain-containing protein</fullName>
    </recommendedName>
</protein>
<dbReference type="SMART" id="SM00645">
    <property type="entry name" value="Pept_C1"/>
    <property type="match status" value="1"/>
</dbReference>
<dbReference type="InterPro" id="IPR038765">
    <property type="entry name" value="Papain-like_cys_pep_sf"/>
</dbReference>
<evidence type="ECO:0000259" key="3">
    <source>
        <dbReference type="SMART" id="SM00645"/>
    </source>
</evidence>
<feature type="compositionally biased region" description="Low complexity" evidence="1">
    <location>
        <begin position="663"/>
        <end position="672"/>
    </location>
</feature>
<dbReference type="SUPFAM" id="SSF54001">
    <property type="entry name" value="Cysteine proteinases"/>
    <property type="match status" value="1"/>
</dbReference>
<keyword evidence="5" id="KW-1185">Reference proteome</keyword>
<keyword evidence="2" id="KW-0812">Transmembrane</keyword>
<gene>
    <name evidence="4" type="ORF">PPROV_001128600</name>
</gene>
<evidence type="ECO:0000313" key="5">
    <source>
        <dbReference type="Proteomes" id="UP000660262"/>
    </source>
</evidence>
<dbReference type="Gene3D" id="3.90.70.10">
    <property type="entry name" value="Cysteine proteinases"/>
    <property type="match status" value="1"/>
</dbReference>
<reference evidence="4" key="1">
    <citation type="submission" date="2020-10" db="EMBL/GenBank/DDBJ databases">
        <title>Unveiling of a novel bifunctional photoreceptor, Dualchrome1, isolated from a cosmopolitan green alga.</title>
        <authorList>
            <person name="Suzuki S."/>
            <person name="Kawachi M."/>
        </authorList>
    </citation>
    <scope>NUCLEOTIDE SEQUENCE</scope>
    <source>
        <strain evidence="4">NIES 2893</strain>
    </source>
</reference>
<dbReference type="InterPro" id="IPR000668">
    <property type="entry name" value="Peptidase_C1A_C"/>
</dbReference>
<dbReference type="EMBL" id="BNJQ01000043">
    <property type="protein sequence ID" value="GHP12558.1"/>
    <property type="molecule type" value="Genomic_DNA"/>
</dbReference>
<feature type="domain" description="Peptidase C1A papain C-terminal" evidence="3">
    <location>
        <begin position="219"/>
        <end position="640"/>
    </location>
</feature>
<dbReference type="Pfam" id="PF00112">
    <property type="entry name" value="Peptidase_C1"/>
    <property type="match status" value="1"/>
</dbReference>
<dbReference type="Proteomes" id="UP000660262">
    <property type="component" value="Unassembled WGS sequence"/>
</dbReference>
<feature type="compositionally biased region" description="Low complexity" evidence="1">
    <location>
        <begin position="103"/>
        <end position="115"/>
    </location>
</feature>
<evidence type="ECO:0000256" key="2">
    <source>
        <dbReference type="SAM" id="Phobius"/>
    </source>
</evidence>
<evidence type="ECO:0000256" key="1">
    <source>
        <dbReference type="SAM" id="MobiDB-lite"/>
    </source>
</evidence>
<dbReference type="AlphaFoldDB" id="A0A830I008"/>